<dbReference type="EMBL" id="KN848064">
    <property type="protein sequence ID" value="KIY02440.1"/>
    <property type="molecule type" value="Genomic_DNA"/>
</dbReference>
<accession>A0A0D2KG90</accession>
<evidence type="ECO:0000313" key="3">
    <source>
        <dbReference type="Proteomes" id="UP000053411"/>
    </source>
</evidence>
<evidence type="ECO:0000313" key="2">
    <source>
        <dbReference type="EMBL" id="KIY02440.1"/>
    </source>
</evidence>
<sequence length="443" mass="51137">MSQYLTDTSLFSGATILWRSSLIQYFQNVWILPENWPQLLLQRRASASTRETENYRRQISSHSTSRKTSKSSTRCNGQIQRHKLSALQSRTIWMVRSRKAVLLGQIEETFKLLSITPAYIPPNSITPNGFEQVCDAELSSAPIPQPRKTLVPKGSARKSSTLVIPFLQFPTEIRLKIYKHLLVVPLEKVWEECDRKKQDERVAIKLARKNLRRICRQVQGEWDPLFFSTTTITVRNLVPDWDSLLVPSINHNRPLMNFGELWHKGSEVNCNFPLTRPLGSGLFRTAFLERLPHYKLNDIRKLQYLIKGPSLNCLDLEDLKFLVRVLQVMKEDNLKSLEEVTICYKPLLPASGYLRVGNIWARCSEGTEKWDTVKAIFQPEGESGCFKDWTIVRRMSFNIGSDINPPRAMFVQNLRVHELQLVFCKSQQHPATGTSDWVELPEK</sequence>
<dbReference type="VEuPathDB" id="FungiDB:Z520_02579"/>
<evidence type="ECO:0008006" key="4">
    <source>
        <dbReference type="Google" id="ProtNLM"/>
    </source>
</evidence>
<dbReference type="GeneID" id="27708325"/>
<dbReference type="Proteomes" id="UP000053411">
    <property type="component" value="Unassembled WGS sequence"/>
</dbReference>
<dbReference type="AlphaFoldDB" id="A0A0D2KG90"/>
<organism evidence="2 3">
    <name type="scientific">Fonsecaea multimorphosa CBS 102226</name>
    <dbReference type="NCBI Taxonomy" id="1442371"/>
    <lineage>
        <taxon>Eukaryota</taxon>
        <taxon>Fungi</taxon>
        <taxon>Dikarya</taxon>
        <taxon>Ascomycota</taxon>
        <taxon>Pezizomycotina</taxon>
        <taxon>Eurotiomycetes</taxon>
        <taxon>Chaetothyriomycetidae</taxon>
        <taxon>Chaetothyriales</taxon>
        <taxon>Herpotrichiellaceae</taxon>
        <taxon>Fonsecaea</taxon>
    </lineage>
</organism>
<feature type="region of interest" description="Disordered" evidence="1">
    <location>
        <begin position="51"/>
        <end position="75"/>
    </location>
</feature>
<keyword evidence="3" id="KW-1185">Reference proteome</keyword>
<gene>
    <name evidence="2" type="ORF">Z520_02579</name>
</gene>
<proteinExistence type="predicted"/>
<name>A0A0D2KG90_9EURO</name>
<evidence type="ECO:0000256" key="1">
    <source>
        <dbReference type="SAM" id="MobiDB-lite"/>
    </source>
</evidence>
<protein>
    <recommendedName>
        <fullName evidence="4">F-box domain-containing protein</fullName>
    </recommendedName>
</protein>
<dbReference type="OrthoDB" id="4121009at2759"/>
<reference evidence="2 3" key="1">
    <citation type="submission" date="2015-01" db="EMBL/GenBank/DDBJ databases">
        <title>The Genome Sequence of Fonsecaea multimorphosa CBS 102226.</title>
        <authorList>
            <consortium name="The Broad Institute Genomics Platform"/>
            <person name="Cuomo C."/>
            <person name="de Hoog S."/>
            <person name="Gorbushina A."/>
            <person name="Stielow B."/>
            <person name="Teixiera M."/>
            <person name="Abouelleil A."/>
            <person name="Chapman S.B."/>
            <person name="Priest M."/>
            <person name="Young S.K."/>
            <person name="Wortman J."/>
            <person name="Nusbaum C."/>
            <person name="Birren B."/>
        </authorList>
    </citation>
    <scope>NUCLEOTIDE SEQUENCE [LARGE SCALE GENOMIC DNA]</scope>
    <source>
        <strain evidence="2 3">CBS 102226</strain>
    </source>
</reference>
<dbReference type="RefSeq" id="XP_016636562.1">
    <property type="nucleotide sequence ID" value="XM_016773092.1"/>
</dbReference>